<feature type="transmembrane region" description="Helical" evidence="6">
    <location>
        <begin position="62"/>
        <end position="84"/>
    </location>
</feature>
<dbReference type="PANTHER" id="PTHR31851">
    <property type="entry name" value="FE(2+)/MN(2+) TRANSPORTER PCL1"/>
    <property type="match status" value="1"/>
</dbReference>
<comment type="caution">
    <text evidence="7">The sequence shown here is derived from an EMBL/GenBank/DDBJ whole genome shotgun (WGS) entry which is preliminary data.</text>
</comment>
<dbReference type="InterPro" id="IPR008217">
    <property type="entry name" value="Ccc1_fam"/>
</dbReference>
<evidence type="ECO:0000313" key="8">
    <source>
        <dbReference type="Proteomes" id="UP000823858"/>
    </source>
</evidence>
<evidence type="ECO:0000256" key="1">
    <source>
        <dbReference type="ARBA" id="ARBA00004127"/>
    </source>
</evidence>
<proteinExistence type="predicted"/>
<keyword evidence="2 6" id="KW-0812">Transmembrane</keyword>
<keyword evidence="4 6" id="KW-0472">Membrane</keyword>
<evidence type="ECO:0000313" key="7">
    <source>
        <dbReference type="EMBL" id="HJC85746.1"/>
    </source>
</evidence>
<evidence type="ECO:0000256" key="6">
    <source>
        <dbReference type="SAM" id="Phobius"/>
    </source>
</evidence>
<dbReference type="GO" id="GO:0005384">
    <property type="term" value="F:manganese ion transmembrane transporter activity"/>
    <property type="evidence" value="ECO:0007669"/>
    <property type="project" value="InterPro"/>
</dbReference>
<dbReference type="AlphaFoldDB" id="A0A9D2QFY1"/>
<organism evidence="7 8">
    <name type="scientific">Candidatus Corynebacterium faecigallinarum</name>
    <dbReference type="NCBI Taxonomy" id="2838528"/>
    <lineage>
        <taxon>Bacteria</taxon>
        <taxon>Bacillati</taxon>
        <taxon>Actinomycetota</taxon>
        <taxon>Actinomycetes</taxon>
        <taxon>Mycobacteriales</taxon>
        <taxon>Corynebacteriaceae</taxon>
        <taxon>Corynebacterium</taxon>
    </lineage>
</organism>
<dbReference type="GO" id="GO:0030026">
    <property type="term" value="P:intracellular manganese ion homeostasis"/>
    <property type="evidence" value="ECO:0007669"/>
    <property type="project" value="InterPro"/>
</dbReference>
<evidence type="ECO:0000256" key="5">
    <source>
        <dbReference type="SAM" id="MobiDB-lite"/>
    </source>
</evidence>
<dbReference type="Pfam" id="PF01988">
    <property type="entry name" value="VIT1"/>
    <property type="match status" value="1"/>
</dbReference>
<reference evidence="7" key="2">
    <citation type="submission" date="2021-04" db="EMBL/GenBank/DDBJ databases">
        <authorList>
            <person name="Gilroy R."/>
        </authorList>
    </citation>
    <scope>NUCLEOTIDE SEQUENCE</scope>
    <source>
        <strain evidence="7">ChiHjej13B12-4958</strain>
    </source>
</reference>
<evidence type="ECO:0000256" key="3">
    <source>
        <dbReference type="ARBA" id="ARBA00022989"/>
    </source>
</evidence>
<dbReference type="EMBL" id="DWVP01000022">
    <property type="protein sequence ID" value="HJC85746.1"/>
    <property type="molecule type" value="Genomic_DNA"/>
</dbReference>
<dbReference type="Proteomes" id="UP000823858">
    <property type="component" value="Unassembled WGS sequence"/>
</dbReference>
<reference evidence="7" key="1">
    <citation type="journal article" date="2021" name="PeerJ">
        <title>Extensive microbial diversity within the chicken gut microbiome revealed by metagenomics and culture.</title>
        <authorList>
            <person name="Gilroy R."/>
            <person name="Ravi A."/>
            <person name="Getino M."/>
            <person name="Pursley I."/>
            <person name="Horton D.L."/>
            <person name="Alikhan N.F."/>
            <person name="Baker D."/>
            <person name="Gharbi K."/>
            <person name="Hall N."/>
            <person name="Watson M."/>
            <person name="Adriaenssens E.M."/>
            <person name="Foster-Nyarko E."/>
            <person name="Jarju S."/>
            <person name="Secka A."/>
            <person name="Antonio M."/>
            <person name="Oren A."/>
            <person name="Chaudhuri R.R."/>
            <person name="La Ragione R."/>
            <person name="Hildebrand F."/>
            <person name="Pallen M.J."/>
        </authorList>
    </citation>
    <scope>NUCLEOTIDE SEQUENCE</scope>
    <source>
        <strain evidence="7">ChiHjej13B12-4958</strain>
    </source>
</reference>
<protein>
    <submittedName>
        <fullName evidence="7">VIT family protein</fullName>
    </submittedName>
</protein>
<sequence>MGTQENHIAPVPPHVGEPHGTTVGSKLNMLRAGVLGANDGIVSISAMMLAMIAAGAEPTTVMTAGVASTVAGAVSMALGEYVSVSAQRDSERTMIAQETRELREMPDEEREEMSQILQGYGIGKETADRAAQEISDKDPLAAHLQLELGLDSEELTSPWAAAGTSAAAFVLGAMLPILSVFLGTEAWGMVILILVTLGVLAITGALSAKLAGNPVRRSTVRLLVGGALGLALTYGIGSLFDV</sequence>
<evidence type="ECO:0000256" key="2">
    <source>
        <dbReference type="ARBA" id="ARBA00022692"/>
    </source>
</evidence>
<dbReference type="GO" id="GO:0012505">
    <property type="term" value="C:endomembrane system"/>
    <property type="evidence" value="ECO:0007669"/>
    <property type="project" value="UniProtKB-SubCell"/>
</dbReference>
<gene>
    <name evidence="7" type="ORF">H9751_09410</name>
</gene>
<dbReference type="CDD" id="cd02432">
    <property type="entry name" value="Nodulin-21_like_1"/>
    <property type="match status" value="1"/>
</dbReference>
<feature type="region of interest" description="Disordered" evidence="5">
    <location>
        <begin position="1"/>
        <end position="20"/>
    </location>
</feature>
<feature type="transmembrane region" description="Helical" evidence="6">
    <location>
        <begin position="187"/>
        <end position="208"/>
    </location>
</feature>
<feature type="transmembrane region" description="Helical" evidence="6">
    <location>
        <begin position="159"/>
        <end position="181"/>
    </location>
</feature>
<keyword evidence="3 6" id="KW-1133">Transmembrane helix</keyword>
<comment type="subcellular location">
    <subcellularLocation>
        <location evidence="1">Endomembrane system</location>
        <topology evidence="1">Multi-pass membrane protein</topology>
    </subcellularLocation>
</comment>
<feature type="transmembrane region" description="Helical" evidence="6">
    <location>
        <begin position="220"/>
        <end position="240"/>
    </location>
</feature>
<accession>A0A9D2QFY1</accession>
<name>A0A9D2QFY1_9CORY</name>
<evidence type="ECO:0000256" key="4">
    <source>
        <dbReference type="ARBA" id="ARBA00023136"/>
    </source>
</evidence>
<feature type="transmembrane region" description="Helical" evidence="6">
    <location>
        <begin position="35"/>
        <end position="56"/>
    </location>
</feature>